<dbReference type="EMBL" id="CP039704">
    <property type="protein sequence ID" value="QCI79609.1"/>
    <property type="molecule type" value="Genomic_DNA"/>
</dbReference>
<dbReference type="InterPro" id="IPR001173">
    <property type="entry name" value="Glyco_trans_2-like"/>
</dbReference>
<feature type="compositionally biased region" description="Basic and acidic residues" evidence="1">
    <location>
        <begin position="44"/>
        <end position="73"/>
    </location>
</feature>
<organism evidence="3 4">
    <name type="scientific">Hankyongella ginsenosidimutans</name>
    <dbReference type="NCBI Taxonomy" id="1763828"/>
    <lineage>
        <taxon>Bacteria</taxon>
        <taxon>Pseudomonadati</taxon>
        <taxon>Pseudomonadota</taxon>
        <taxon>Alphaproteobacteria</taxon>
        <taxon>Sphingomonadales</taxon>
        <taxon>Sphingomonadaceae</taxon>
        <taxon>Hankyongella</taxon>
    </lineage>
</organism>
<sequence>MSVSSAIRASWRRRLSAYERTAAFRAAACADTHQSQSGCSSGRHNADTDLHGQGKGDRTGCRGHRPVDHIGGDRGRFTVEMGAGRRGRRRADQDHGRRRAWISGGRYRGQGAMIVSVIIPAYNAETTLARALGSVQAQDFRFHEVIVVDDGSTDETVAVAERSVLDGLRLVRHAGNRGSSAALNTGIAAASGDWIAFLDADDQWLPGKMSAQLRALEQQPDAALCATGFETVDASGAVMYRYGLEPFPEAPAVFWKRLLRDSAVAKPSVLARRDALVDAGPFDESLTLGEDQDMWLRIAARHPVAYVHEVLLRVHTGAPSLTGRPLRERDQLLPMIERHLLALWGRLDEPEARTIRAERWARTGQNLASAQADWTVWAAGARLLANAAMAGHRPAETLTAIAKTSPPVRWLKRHL</sequence>
<dbReference type="SUPFAM" id="SSF53448">
    <property type="entry name" value="Nucleotide-diphospho-sugar transferases"/>
    <property type="match status" value="1"/>
</dbReference>
<protein>
    <submittedName>
        <fullName evidence="3">Glycosyltransferase</fullName>
    </submittedName>
</protein>
<dbReference type="KEGG" id="hgn:E6W36_08830"/>
<dbReference type="InterPro" id="IPR050834">
    <property type="entry name" value="Glycosyltransf_2"/>
</dbReference>
<evidence type="ECO:0000313" key="4">
    <source>
        <dbReference type="Proteomes" id="UP000298714"/>
    </source>
</evidence>
<feature type="compositionally biased region" description="Polar residues" evidence="1">
    <location>
        <begin position="33"/>
        <end position="43"/>
    </location>
</feature>
<accession>A0A4D7BVV0</accession>
<feature type="region of interest" description="Disordered" evidence="1">
    <location>
        <begin position="33"/>
        <end position="73"/>
    </location>
</feature>
<dbReference type="Proteomes" id="UP000298714">
    <property type="component" value="Chromosome"/>
</dbReference>
<gene>
    <name evidence="3" type="ORF">E6W36_08830</name>
</gene>
<dbReference type="PANTHER" id="PTHR43685:SF2">
    <property type="entry name" value="GLYCOSYLTRANSFERASE 2-LIKE DOMAIN-CONTAINING PROTEIN"/>
    <property type="match status" value="1"/>
</dbReference>
<proteinExistence type="predicted"/>
<dbReference type="AlphaFoldDB" id="A0A4D7BVV0"/>
<keyword evidence="4" id="KW-1185">Reference proteome</keyword>
<evidence type="ECO:0000259" key="2">
    <source>
        <dbReference type="Pfam" id="PF00535"/>
    </source>
</evidence>
<reference evidence="4" key="1">
    <citation type="submission" date="2019-04" db="EMBL/GenBank/DDBJ databases">
        <title>Complete genome sequence of Sphingomonas sp. W1-2-3.</title>
        <authorList>
            <person name="Im W.T."/>
        </authorList>
    </citation>
    <scope>NUCLEOTIDE SEQUENCE [LARGE SCALE GENOMIC DNA]</scope>
    <source>
        <strain evidence="4">W1-2-3</strain>
    </source>
</reference>
<dbReference type="Gene3D" id="3.90.550.10">
    <property type="entry name" value="Spore Coat Polysaccharide Biosynthesis Protein SpsA, Chain A"/>
    <property type="match status" value="1"/>
</dbReference>
<evidence type="ECO:0000256" key="1">
    <source>
        <dbReference type="SAM" id="MobiDB-lite"/>
    </source>
</evidence>
<evidence type="ECO:0000313" key="3">
    <source>
        <dbReference type="EMBL" id="QCI79609.1"/>
    </source>
</evidence>
<keyword evidence="3" id="KW-0808">Transferase</keyword>
<dbReference type="PANTHER" id="PTHR43685">
    <property type="entry name" value="GLYCOSYLTRANSFERASE"/>
    <property type="match status" value="1"/>
</dbReference>
<dbReference type="GO" id="GO:0016740">
    <property type="term" value="F:transferase activity"/>
    <property type="evidence" value="ECO:0007669"/>
    <property type="project" value="UniProtKB-KW"/>
</dbReference>
<dbReference type="InterPro" id="IPR029044">
    <property type="entry name" value="Nucleotide-diphossugar_trans"/>
</dbReference>
<name>A0A4D7BVV0_9SPHN</name>
<feature type="domain" description="Glycosyltransferase 2-like" evidence="2">
    <location>
        <begin position="116"/>
        <end position="228"/>
    </location>
</feature>
<dbReference type="Pfam" id="PF00535">
    <property type="entry name" value="Glycos_transf_2"/>
    <property type="match status" value="1"/>
</dbReference>